<keyword evidence="3" id="KW-1185">Reference proteome</keyword>
<evidence type="ECO:0000313" key="2">
    <source>
        <dbReference type="EMBL" id="MBW0128722.1"/>
    </source>
</evidence>
<proteinExistence type="predicted"/>
<sequence>MADREQIPLTGAPDEPLGGGAGDQDHGGLQDCSGSGPPDATTIPSGGDLTTDDIYHVGRHDGRPAGDQDIVQHVSAALYDAAARIRHRRAHAEDLQLRERLERDATALVDMARAYEARPEPDTSPPR</sequence>
<organism evidence="2 3">
    <name type="scientific">Pseudonocardia oceani</name>
    <dbReference type="NCBI Taxonomy" id="2792013"/>
    <lineage>
        <taxon>Bacteria</taxon>
        <taxon>Bacillati</taxon>
        <taxon>Actinomycetota</taxon>
        <taxon>Actinomycetes</taxon>
        <taxon>Pseudonocardiales</taxon>
        <taxon>Pseudonocardiaceae</taxon>
        <taxon>Pseudonocardia</taxon>
    </lineage>
</organism>
<protein>
    <submittedName>
        <fullName evidence="2">Uncharacterized protein</fullName>
    </submittedName>
</protein>
<evidence type="ECO:0000313" key="3">
    <source>
        <dbReference type="Proteomes" id="UP000694300"/>
    </source>
</evidence>
<feature type="region of interest" description="Disordered" evidence="1">
    <location>
        <begin position="1"/>
        <end position="67"/>
    </location>
</feature>
<reference evidence="2 3" key="1">
    <citation type="submission" date="2020-11" db="EMBL/GenBank/DDBJ databases">
        <title>Pseudonocardia abyssalis sp. nov. and Pseudonocardia oceani sp. nov., description and phylogenomic analysis of two novel actinomycetes isolated from the deep Southern Ocean.</title>
        <authorList>
            <person name="Parra J."/>
        </authorList>
    </citation>
    <scope>NUCLEOTIDE SEQUENCE [LARGE SCALE GENOMIC DNA]</scope>
    <source>
        <strain evidence="3">KRD185</strain>
    </source>
</reference>
<comment type="caution">
    <text evidence="2">The sequence shown here is derived from an EMBL/GenBank/DDBJ whole genome shotgun (WGS) entry which is preliminary data.</text>
</comment>
<dbReference type="RefSeq" id="WP_218589983.1">
    <property type="nucleotide sequence ID" value="NZ_JADQDE010000016.1"/>
</dbReference>
<dbReference type="EMBL" id="JADQDF010000001">
    <property type="protein sequence ID" value="MBW0128722.1"/>
    <property type="molecule type" value="Genomic_DNA"/>
</dbReference>
<gene>
    <name evidence="2" type="ORF">I4I82_13650</name>
</gene>
<evidence type="ECO:0000256" key="1">
    <source>
        <dbReference type="SAM" id="MobiDB-lite"/>
    </source>
</evidence>
<accession>A0ABS6U901</accession>
<name>A0ABS6U901_9PSEU</name>
<feature type="compositionally biased region" description="Basic and acidic residues" evidence="1">
    <location>
        <begin position="53"/>
        <end position="66"/>
    </location>
</feature>
<dbReference type="Proteomes" id="UP000694300">
    <property type="component" value="Unassembled WGS sequence"/>
</dbReference>